<dbReference type="Proteomes" id="UP000079169">
    <property type="component" value="Unplaced"/>
</dbReference>
<dbReference type="PaxDb" id="121845-A0A3Q0JFS6"/>
<dbReference type="KEGG" id="dci:103520395"/>
<dbReference type="RefSeq" id="XP_026687331.1">
    <property type="nucleotide sequence ID" value="XM_026831530.1"/>
</dbReference>
<sequence>MFTCKFYRQLYLMCINNTVNFEISTINSAIKFNPLLSLYPFFQIAENLISPSNADLVLELLKDLGRQLKESPDVIPVIDNSLINTSSPGPHRMKVRHSSLTRQSKRHHKCHKRHHSKDESTSASAVCDLTTSSCGSLASNPELETGKPVEEPSPEETPPAPPVVEKESKPVSVKESFIKKEKKIKGPYKKDESTSASAVCDLTTSSCGSLASNPELETGKPVEEPSPEETPPAPPVVEKENKPDVRKEIV</sequence>
<evidence type="ECO:0000313" key="2">
    <source>
        <dbReference type="Proteomes" id="UP000079169"/>
    </source>
</evidence>
<feature type="compositionally biased region" description="Basic and acidic residues" evidence="1">
    <location>
        <begin position="237"/>
        <end position="250"/>
    </location>
</feature>
<feature type="compositionally biased region" description="Polar residues" evidence="1">
    <location>
        <begin position="121"/>
        <end position="139"/>
    </location>
</feature>
<keyword evidence="2" id="KW-1185">Reference proteome</keyword>
<feature type="compositionally biased region" description="Polar residues" evidence="1">
    <location>
        <begin position="194"/>
        <end position="212"/>
    </location>
</feature>
<name>A0A3Q0JFS6_DIACI</name>
<dbReference type="AlphaFoldDB" id="A0A3Q0JFS6"/>
<organism evidence="2 3">
    <name type="scientific">Diaphorina citri</name>
    <name type="common">Asian citrus psyllid</name>
    <dbReference type="NCBI Taxonomy" id="121845"/>
    <lineage>
        <taxon>Eukaryota</taxon>
        <taxon>Metazoa</taxon>
        <taxon>Ecdysozoa</taxon>
        <taxon>Arthropoda</taxon>
        <taxon>Hexapoda</taxon>
        <taxon>Insecta</taxon>
        <taxon>Pterygota</taxon>
        <taxon>Neoptera</taxon>
        <taxon>Paraneoptera</taxon>
        <taxon>Hemiptera</taxon>
        <taxon>Sternorrhyncha</taxon>
        <taxon>Psylloidea</taxon>
        <taxon>Psyllidae</taxon>
        <taxon>Diaphorininae</taxon>
        <taxon>Diaphorina</taxon>
    </lineage>
</organism>
<dbReference type="STRING" id="121845.A0A3Q0JFS6"/>
<dbReference type="GeneID" id="103520395"/>
<feature type="region of interest" description="Disordered" evidence="1">
    <location>
        <begin position="85"/>
        <end position="250"/>
    </location>
</feature>
<protein>
    <submittedName>
        <fullName evidence="3">Uncharacterized protein LOC103520395</fullName>
    </submittedName>
</protein>
<feature type="compositionally biased region" description="Basic residues" evidence="1">
    <location>
        <begin position="91"/>
        <end position="115"/>
    </location>
</feature>
<proteinExistence type="predicted"/>
<reference evidence="3" key="1">
    <citation type="submission" date="2025-08" db="UniProtKB">
        <authorList>
            <consortium name="RefSeq"/>
        </authorList>
    </citation>
    <scope>IDENTIFICATION</scope>
</reference>
<evidence type="ECO:0000256" key="1">
    <source>
        <dbReference type="SAM" id="MobiDB-lite"/>
    </source>
</evidence>
<accession>A0A3Q0JFS6</accession>
<evidence type="ECO:0000313" key="3">
    <source>
        <dbReference type="RefSeq" id="XP_026687331.1"/>
    </source>
</evidence>
<gene>
    <name evidence="3" type="primary">LOC103520395</name>
</gene>